<gene>
    <name evidence="1" type="ORF">CR105_21370</name>
</gene>
<evidence type="ECO:0000313" key="1">
    <source>
        <dbReference type="EMBL" id="PIL42917.1"/>
    </source>
</evidence>
<sequence>MLHLLSRASEEVGDHVTHALGLYLHARRDLERQDRLALWPTTRADLDVLHQGGGCDWSAGDQVAAGGAQAVVFMPLGDPTWGFGNQGGWDHLADLARLACCRSTLGLNGAGATTVFLMGNVTTGAGMLFLTGTATTGAGLLLMTTGAAGAVNVTLLVGGAASAGVPRLAHRAAMIIAEREVLTSDLSSIKRPT</sequence>
<dbReference type="Proteomes" id="UP000230390">
    <property type="component" value="Unassembled WGS sequence"/>
</dbReference>
<dbReference type="EMBL" id="PDOC01000018">
    <property type="protein sequence ID" value="PIL42917.1"/>
    <property type="molecule type" value="Genomic_DNA"/>
</dbReference>
<name>A0A2G8TA32_9BURK</name>
<accession>A0A2G8TA32</accession>
<keyword evidence="2" id="KW-1185">Reference proteome</keyword>
<dbReference type="AlphaFoldDB" id="A0A2G8TA32"/>
<evidence type="ECO:0000313" key="2">
    <source>
        <dbReference type="Proteomes" id="UP000230390"/>
    </source>
</evidence>
<reference evidence="1 2" key="1">
    <citation type="submission" date="2017-10" db="EMBL/GenBank/DDBJ databases">
        <title>Massilia psychrophilum sp. nov., a novel purple-pigmented bacterium isolated from Tianshan glacier, Xinjiang Municipality, China.</title>
        <authorList>
            <person name="Wang H."/>
        </authorList>
    </citation>
    <scope>NUCLEOTIDE SEQUENCE [LARGE SCALE GENOMIC DNA]</scope>
    <source>
        <strain evidence="1 2">JCM 30074</strain>
    </source>
</reference>
<comment type="caution">
    <text evidence="1">The sequence shown here is derived from an EMBL/GenBank/DDBJ whole genome shotgun (WGS) entry which is preliminary data.</text>
</comment>
<organism evidence="1 2">
    <name type="scientific">Massilia eurypsychrophila</name>
    <dbReference type="NCBI Taxonomy" id="1485217"/>
    <lineage>
        <taxon>Bacteria</taxon>
        <taxon>Pseudomonadati</taxon>
        <taxon>Pseudomonadota</taxon>
        <taxon>Betaproteobacteria</taxon>
        <taxon>Burkholderiales</taxon>
        <taxon>Oxalobacteraceae</taxon>
        <taxon>Telluria group</taxon>
        <taxon>Massilia</taxon>
    </lineage>
</organism>
<proteinExistence type="predicted"/>
<protein>
    <submittedName>
        <fullName evidence="1">Uncharacterized protein</fullName>
    </submittedName>
</protein>